<organism evidence="2 3">
    <name type="scientific">Symbiodinium natans</name>
    <dbReference type="NCBI Taxonomy" id="878477"/>
    <lineage>
        <taxon>Eukaryota</taxon>
        <taxon>Sar</taxon>
        <taxon>Alveolata</taxon>
        <taxon>Dinophyceae</taxon>
        <taxon>Suessiales</taxon>
        <taxon>Symbiodiniaceae</taxon>
        <taxon>Symbiodinium</taxon>
    </lineage>
</organism>
<evidence type="ECO:0000256" key="1">
    <source>
        <dbReference type="SAM" id="MobiDB-lite"/>
    </source>
</evidence>
<reference evidence="2" key="1">
    <citation type="submission" date="2021-02" db="EMBL/GenBank/DDBJ databases">
        <authorList>
            <person name="Dougan E. K."/>
            <person name="Rhodes N."/>
            <person name="Thang M."/>
            <person name="Chan C."/>
        </authorList>
    </citation>
    <scope>NUCLEOTIDE SEQUENCE</scope>
</reference>
<evidence type="ECO:0000313" key="3">
    <source>
        <dbReference type="Proteomes" id="UP000604046"/>
    </source>
</evidence>
<comment type="caution">
    <text evidence="2">The sequence shown here is derived from an EMBL/GenBank/DDBJ whole genome shotgun (WGS) entry which is preliminary data.</text>
</comment>
<dbReference type="OrthoDB" id="424761at2759"/>
<protein>
    <submittedName>
        <fullName evidence="2">Uncharacterized protein</fullName>
    </submittedName>
</protein>
<dbReference type="EMBL" id="CAJNDS010002570">
    <property type="protein sequence ID" value="CAE7529752.1"/>
    <property type="molecule type" value="Genomic_DNA"/>
</dbReference>
<feature type="compositionally biased region" description="Low complexity" evidence="1">
    <location>
        <begin position="73"/>
        <end position="86"/>
    </location>
</feature>
<name>A0A812TNV0_9DINO</name>
<sequence length="106" mass="10921">MDHRSLGDSEAIVHLPDSAGIAQAARGDAVSPPELDRLFPASIYVAGGAGSVSNRPLLPLECFRLRLLASSAAGGGSQQADPGAASTAADEQNVEGDWVTHVMLKR</sequence>
<feature type="region of interest" description="Disordered" evidence="1">
    <location>
        <begin position="73"/>
        <end position="93"/>
    </location>
</feature>
<keyword evidence="3" id="KW-1185">Reference proteome</keyword>
<gene>
    <name evidence="2" type="ORF">SNAT2548_LOCUS29666</name>
</gene>
<proteinExistence type="predicted"/>
<dbReference type="AlphaFoldDB" id="A0A812TNV0"/>
<evidence type="ECO:0000313" key="2">
    <source>
        <dbReference type="EMBL" id="CAE7529752.1"/>
    </source>
</evidence>
<accession>A0A812TNV0</accession>
<dbReference type="Proteomes" id="UP000604046">
    <property type="component" value="Unassembled WGS sequence"/>
</dbReference>